<dbReference type="AlphaFoldDB" id="A0A421GZJ7"/>
<evidence type="ECO:0000256" key="3">
    <source>
        <dbReference type="ARBA" id="ARBA00018691"/>
    </source>
</evidence>
<name>A0A421GZJ7_9STRA</name>
<comment type="caution">
    <text evidence="16">The sequence shown here is derived from an EMBL/GenBank/DDBJ whole genome shotgun (WGS) entry which is preliminary data.</text>
</comment>
<sequence length="616" mass="68672">MKTDKDASVRSRKKLAETTKQFRRLDSDTDRAAGAGPLLKAYQEEIDHLTRRAKFSENAFFQLYKGLYAAPDPAPALAFVASSAGSEDLAEENKKLKRELKEYEAEFASLKNQDITIRKLEEQVAAAKREREDAVHQQSDLFAHKQRSGLARNALDAEMEAISQESILLQTLQLENAQLKKQLDELLSASTSSEIFDAHASSSSNPGNGIDPASESLQSVREVQAEQDAVVAALRQEVFRLKESLATTTAAAAKESALMKNTLESAQQAQRDLETQLAARPTVEKFHEVTRKLRVLQQLEYNIVDDDDAKGENLSASVDGREGTDGLEAATVEVEKILVSRVRRLEHSLQECERTLFARSTALQNAQDELHARDAQIREQATLVRNLEENVAALEKARRSRTPGVIGGDIGSEILMDAMEDQFAGTSSSSRTNTTSLVVDAASSAASSDSKMLEIVRGQRDRFRERMKELQSEKNRVEELAQSYKSTVARLETDNMQLYHKIRYLQSYGDNGSAGSRVAPSFNSLEEGNSTTSDVEARYRGMYEEKMNPFVQFNKMENQQRFTNLNPVDKILLTSAKLLLGHRITRNMAFGYILLLHFLVVATLYSFMHGCGISND</sequence>
<evidence type="ECO:0000256" key="8">
    <source>
        <dbReference type="ARBA" id="ARBA00023054"/>
    </source>
</evidence>
<comment type="subcellular location">
    <subcellularLocation>
        <location evidence="1">Golgi apparatus membrane</location>
        <topology evidence="1">Single-pass type IV membrane protein</topology>
    </subcellularLocation>
</comment>
<feature type="domain" description="CASP C-terminal" evidence="13">
    <location>
        <begin position="364"/>
        <end position="609"/>
    </location>
</feature>
<keyword evidence="6 12" id="KW-1133">Transmembrane helix</keyword>
<dbReference type="EMBL" id="MBDN02000023">
    <property type="protein sequence ID" value="RLN84108.1"/>
    <property type="molecule type" value="Genomic_DNA"/>
</dbReference>
<feature type="transmembrane region" description="Helical" evidence="12">
    <location>
        <begin position="589"/>
        <end position="608"/>
    </location>
</feature>
<evidence type="ECO:0000313" key="17">
    <source>
        <dbReference type="Proteomes" id="UP000285624"/>
    </source>
</evidence>
<evidence type="ECO:0000313" key="18">
    <source>
        <dbReference type="Proteomes" id="UP000285883"/>
    </source>
</evidence>
<dbReference type="PANTHER" id="PTHR14043">
    <property type="entry name" value="CCAAT DISPLACEMENT PROTEIN-RELATED"/>
    <property type="match status" value="1"/>
</dbReference>
<evidence type="ECO:0000256" key="4">
    <source>
        <dbReference type="ARBA" id="ARBA00022448"/>
    </source>
</evidence>
<keyword evidence="4" id="KW-0813">Transport</keyword>
<keyword evidence="5 12" id="KW-0812">Transmembrane</keyword>
<dbReference type="Proteomes" id="UP000285624">
    <property type="component" value="Unassembled WGS sequence"/>
</dbReference>
<keyword evidence="8 10" id="KW-0175">Coiled coil</keyword>
<evidence type="ECO:0000256" key="2">
    <source>
        <dbReference type="ARBA" id="ARBA00006415"/>
    </source>
</evidence>
<evidence type="ECO:0000259" key="14">
    <source>
        <dbReference type="Pfam" id="PF25398"/>
    </source>
</evidence>
<proteinExistence type="inferred from homology"/>
<dbReference type="InterPro" id="IPR012955">
    <property type="entry name" value="CASP_C"/>
</dbReference>
<dbReference type="GO" id="GO:0006891">
    <property type="term" value="P:intra-Golgi vesicle-mediated transport"/>
    <property type="evidence" value="ECO:0007669"/>
    <property type="project" value="InterPro"/>
</dbReference>
<dbReference type="GO" id="GO:0000139">
    <property type="term" value="C:Golgi membrane"/>
    <property type="evidence" value="ECO:0007669"/>
    <property type="project" value="UniProtKB-SubCell"/>
</dbReference>
<accession>A0A421GZJ7</accession>
<dbReference type="PANTHER" id="PTHR14043:SF2">
    <property type="entry name" value="HOMEOBOX PROTEIN CUT"/>
    <property type="match status" value="1"/>
</dbReference>
<evidence type="ECO:0000259" key="13">
    <source>
        <dbReference type="Pfam" id="PF08172"/>
    </source>
</evidence>
<dbReference type="Pfam" id="PF25398">
    <property type="entry name" value="CUX1_N"/>
    <property type="match status" value="1"/>
</dbReference>
<feature type="region of interest" description="Disordered" evidence="11">
    <location>
        <begin position="197"/>
        <end position="221"/>
    </location>
</feature>
<evidence type="ECO:0000256" key="9">
    <source>
        <dbReference type="ARBA" id="ARBA00023136"/>
    </source>
</evidence>
<keyword evidence="9 12" id="KW-0472">Membrane</keyword>
<dbReference type="STRING" id="325452.A0A421GZJ7"/>
<comment type="similarity">
    <text evidence="2">Belongs to the CASP family.</text>
</comment>
<feature type="coiled-coil region" evidence="10">
    <location>
        <begin position="162"/>
        <end position="189"/>
    </location>
</feature>
<evidence type="ECO:0000256" key="7">
    <source>
        <dbReference type="ARBA" id="ARBA00023034"/>
    </source>
</evidence>
<dbReference type="Proteomes" id="UP000285883">
    <property type="component" value="Unassembled WGS sequence"/>
</dbReference>
<feature type="compositionally biased region" description="Polar residues" evidence="11">
    <location>
        <begin position="197"/>
        <end position="207"/>
    </location>
</feature>
<organism evidence="16 17">
    <name type="scientific">Phytophthora kernoviae</name>
    <dbReference type="NCBI Taxonomy" id="325452"/>
    <lineage>
        <taxon>Eukaryota</taxon>
        <taxon>Sar</taxon>
        <taxon>Stramenopiles</taxon>
        <taxon>Oomycota</taxon>
        <taxon>Peronosporomycetes</taxon>
        <taxon>Peronosporales</taxon>
        <taxon>Peronosporaceae</taxon>
        <taxon>Phytophthora</taxon>
    </lineage>
</organism>
<dbReference type="InterPro" id="IPR057476">
    <property type="entry name" value="Cux_N"/>
</dbReference>
<reference evidence="17 18" key="1">
    <citation type="submission" date="2018-07" db="EMBL/GenBank/DDBJ databases">
        <title>Genome sequencing of oomycete isolates from Chile give support for New Zealand origin for Phytophthora kernoviae and make available the first Nothophytophthora sp. genome.</title>
        <authorList>
            <person name="Studholme D.J."/>
            <person name="Sanfuentes E."/>
            <person name="Panda P."/>
            <person name="Hill R."/>
            <person name="Sambles C."/>
            <person name="Grant M."/>
            <person name="Williams N.M."/>
            <person name="Mcdougal R.L."/>
        </authorList>
    </citation>
    <scope>NUCLEOTIDE SEQUENCE [LARGE SCALE GENOMIC DNA]</scope>
    <source>
        <strain evidence="15">Chile2</strain>
        <strain evidence="16">Chile4</strain>
    </source>
</reference>
<dbReference type="EMBL" id="MAYM02000497">
    <property type="protein sequence ID" value="RLN38086.1"/>
    <property type="molecule type" value="Genomic_DNA"/>
</dbReference>
<gene>
    <name evidence="15" type="ORF">BBI17_001800</name>
    <name evidence="16" type="ORF">BBO99_00001582</name>
</gene>
<evidence type="ECO:0000313" key="16">
    <source>
        <dbReference type="EMBL" id="RLN84108.1"/>
    </source>
</evidence>
<evidence type="ECO:0000256" key="10">
    <source>
        <dbReference type="SAM" id="Coils"/>
    </source>
</evidence>
<evidence type="ECO:0000256" key="12">
    <source>
        <dbReference type="SAM" id="Phobius"/>
    </source>
</evidence>
<feature type="coiled-coil region" evidence="10">
    <location>
        <begin position="453"/>
        <end position="494"/>
    </location>
</feature>
<dbReference type="Pfam" id="PF08172">
    <property type="entry name" value="CASP_C"/>
    <property type="match status" value="1"/>
</dbReference>
<evidence type="ECO:0000256" key="1">
    <source>
        <dbReference type="ARBA" id="ARBA00004409"/>
    </source>
</evidence>
<evidence type="ECO:0000256" key="6">
    <source>
        <dbReference type="ARBA" id="ARBA00022989"/>
    </source>
</evidence>
<feature type="coiled-coil region" evidence="10">
    <location>
        <begin position="86"/>
        <end position="137"/>
    </location>
</feature>
<feature type="domain" description="Cux N-terminal" evidence="14">
    <location>
        <begin position="3"/>
        <end position="82"/>
    </location>
</feature>
<keyword evidence="17" id="KW-1185">Reference proteome</keyword>
<evidence type="ECO:0000313" key="15">
    <source>
        <dbReference type="EMBL" id="RLN38086.1"/>
    </source>
</evidence>
<keyword evidence="7" id="KW-0333">Golgi apparatus</keyword>
<protein>
    <recommendedName>
        <fullName evidence="3">Protein CASP</fullName>
    </recommendedName>
</protein>
<evidence type="ECO:0000256" key="11">
    <source>
        <dbReference type="SAM" id="MobiDB-lite"/>
    </source>
</evidence>
<evidence type="ECO:0000256" key="5">
    <source>
        <dbReference type="ARBA" id="ARBA00022692"/>
    </source>
</evidence>